<evidence type="ECO:0000313" key="1">
    <source>
        <dbReference type="EMBL" id="GAA2227288.1"/>
    </source>
</evidence>
<evidence type="ECO:0000313" key="2">
    <source>
        <dbReference type="Proteomes" id="UP001500305"/>
    </source>
</evidence>
<keyword evidence="2" id="KW-1185">Reference proteome</keyword>
<protein>
    <submittedName>
        <fullName evidence="1">Uncharacterized protein</fullName>
    </submittedName>
</protein>
<comment type="caution">
    <text evidence="1">The sequence shown here is derived from an EMBL/GenBank/DDBJ whole genome shotgun (WGS) entry which is preliminary data.</text>
</comment>
<dbReference type="EMBL" id="BAAATR010000001">
    <property type="protein sequence ID" value="GAA2227288.1"/>
    <property type="molecule type" value="Genomic_DNA"/>
</dbReference>
<name>A0ABN3DCC1_9ACTN</name>
<organism evidence="1 2">
    <name type="scientific">Kitasatospora cystarginea</name>
    <dbReference type="NCBI Taxonomy" id="58350"/>
    <lineage>
        <taxon>Bacteria</taxon>
        <taxon>Bacillati</taxon>
        <taxon>Actinomycetota</taxon>
        <taxon>Actinomycetes</taxon>
        <taxon>Kitasatosporales</taxon>
        <taxon>Streptomycetaceae</taxon>
        <taxon>Kitasatospora</taxon>
    </lineage>
</organism>
<proteinExistence type="predicted"/>
<dbReference type="Proteomes" id="UP001500305">
    <property type="component" value="Unassembled WGS sequence"/>
</dbReference>
<gene>
    <name evidence="1" type="ORF">GCM10010430_03330</name>
</gene>
<accession>A0ABN3DCC1</accession>
<sequence length="183" mass="19972">MYRPGDIHRAELRDIPGAGPWTIHETTLILDESPRDDHVRLVLALGYNPDPNGPSAHTTYALGSIYHGERVLRQSVVPEPGPAAVTLGPVIGRHHDAAELDAMVDAVWSQLSDLMPDLIPGGPLGEDALGRLGKAAQQLADRREAVREALRERDELIRRFAAGRVEPATLARVDKSHVSQLIK</sequence>
<reference evidence="1 2" key="1">
    <citation type="journal article" date="2019" name="Int. J. Syst. Evol. Microbiol.">
        <title>The Global Catalogue of Microorganisms (GCM) 10K type strain sequencing project: providing services to taxonomists for standard genome sequencing and annotation.</title>
        <authorList>
            <consortium name="The Broad Institute Genomics Platform"/>
            <consortium name="The Broad Institute Genome Sequencing Center for Infectious Disease"/>
            <person name="Wu L."/>
            <person name="Ma J."/>
        </authorList>
    </citation>
    <scope>NUCLEOTIDE SEQUENCE [LARGE SCALE GENOMIC DNA]</scope>
    <source>
        <strain evidence="1 2">JCM 7356</strain>
    </source>
</reference>